<sequence>KAGLERPWTGPTLPRRFHNTPEVRRQVAAYNHHVEATAAANPDTRTTTTSPLESLFPIIVWHMPLVELNFLLAFRRFSARRDSVSIMYSDNAQTFRCVSKHLKVLRSDPAIHDLLAMRKTEWIFSASRAPWWTGFWERMVRTMKDLFRRSNGRACLEYDELEVSLIETESLVNARPLTYVMNGSDDPLPITPNQFLNNRRWNCTPPEPAENLMAPNATNLKLLEMDRQRREYVSDICKRFVTDYFLQIDKFHCKGGPGRKIRVEEVVIL</sequence>
<dbReference type="AlphaFoldDB" id="A0A164DIC5"/>
<organism evidence="1 2">
    <name type="scientific">Daphnia magna</name>
    <dbReference type="NCBI Taxonomy" id="35525"/>
    <lineage>
        <taxon>Eukaryota</taxon>
        <taxon>Metazoa</taxon>
        <taxon>Ecdysozoa</taxon>
        <taxon>Arthropoda</taxon>
        <taxon>Crustacea</taxon>
        <taxon>Branchiopoda</taxon>
        <taxon>Diplostraca</taxon>
        <taxon>Cladocera</taxon>
        <taxon>Anomopoda</taxon>
        <taxon>Daphniidae</taxon>
        <taxon>Daphnia</taxon>
    </lineage>
</organism>
<feature type="non-terminal residue" evidence="1">
    <location>
        <position position="269"/>
    </location>
</feature>
<dbReference type="Proteomes" id="UP000076858">
    <property type="component" value="Unassembled WGS sequence"/>
</dbReference>
<dbReference type="InterPro" id="IPR012337">
    <property type="entry name" value="RNaseH-like_sf"/>
</dbReference>
<keyword evidence="2" id="KW-1185">Reference proteome</keyword>
<dbReference type="Gene3D" id="3.30.420.10">
    <property type="entry name" value="Ribonuclease H-like superfamily/Ribonuclease H"/>
    <property type="match status" value="1"/>
</dbReference>
<evidence type="ECO:0008006" key="3">
    <source>
        <dbReference type="Google" id="ProtNLM"/>
    </source>
</evidence>
<reference evidence="1 2" key="1">
    <citation type="submission" date="2016-03" db="EMBL/GenBank/DDBJ databases">
        <title>EvidentialGene: Evidence-directed Construction of Genes on Genomes.</title>
        <authorList>
            <person name="Gilbert D.G."/>
            <person name="Choi J.-H."/>
            <person name="Mockaitis K."/>
            <person name="Colbourne J."/>
            <person name="Pfrender M."/>
        </authorList>
    </citation>
    <scope>NUCLEOTIDE SEQUENCE [LARGE SCALE GENOMIC DNA]</scope>
    <source>
        <strain evidence="1 2">Xinb3</strain>
        <tissue evidence="1">Complete organism</tissue>
    </source>
</reference>
<proteinExistence type="predicted"/>
<accession>A0A164DIC5</accession>
<feature type="non-terminal residue" evidence="1">
    <location>
        <position position="1"/>
    </location>
</feature>
<name>A0A164DIC5_9CRUS</name>
<comment type="caution">
    <text evidence="1">The sequence shown here is derived from an EMBL/GenBank/DDBJ whole genome shotgun (WGS) entry which is preliminary data.</text>
</comment>
<dbReference type="SUPFAM" id="SSF53098">
    <property type="entry name" value="Ribonuclease H-like"/>
    <property type="match status" value="1"/>
</dbReference>
<dbReference type="InterPro" id="IPR036397">
    <property type="entry name" value="RNaseH_sf"/>
</dbReference>
<dbReference type="GO" id="GO:0003676">
    <property type="term" value="F:nucleic acid binding"/>
    <property type="evidence" value="ECO:0007669"/>
    <property type="project" value="InterPro"/>
</dbReference>
<evidence type="ECO:0000313" key="1">
    <source>
        <dbReference type="EMBL" id="KZR95813.1"/>
    </source>
</evidence>
<protein>
    <recommendedName>
        <fullName evidence="3">Integrase catalytic domain-containing protein</fullName>
    </recommendedName>
</protein>
<gene>
    <name evidence="1" type="ORF">APZ42_010202</name>
</gene>
<evidence type="ECO:0000313" key="2">
    <source>
        <dbReference type="Proteomes" id="UP000076858"/>
    </source>
</evidence>
<dbReference type="EMBL" id="LRGB01027110">
    <property type="protein sequence ID" value="KZR95813.1"/>
    <property type="molecule type" value="Genomic_DNA"/>
</dbReference>
<dbReference type="PANTHER" id="PTHR47331">
    <property type="entry name" value="PHD-TYPE DOMAIN-CONTAINING PROTEIN"/>
    <property type="match status" value="1"/>
</dbReference>
<dbReference type="OrthoDB" id="6368241at2759"/>